<dbReference type="GeneID" id="4321785"/>
<gene>
    <name evidence="1" type="ORF">ATEG_05639</name>
</gene>
<evidence type="ECO:0000313" key="2">
    <source>
        <dbReference type="Proteomes" id="UP000007963"/>
    </source>
</evidence>
<dbReference type="VEuPathDB" id="FungiDB:ATEG_05639"/>
<dbReference type="AlphaFoldDB" id="Q0CKZ5"/>
<reference evidence="2" key="1">
    <citation type="submission" date="2005-09" db="EMBL/GenBank/DDBJ databases">
        <title>Annotation of the Aspergillus terreus NIH2624 genome.</title>
        <authorList>
            <person name="Birren B.W."/>
            <person name="Lander E.S."/>
            <person name="Galagan J.E."/>
            <person name="Nusbaum C."/>
            <person name="Devon K."/>
            <person name="Henn M."/>
            <person name="Ma L.-J."/>
            <person name="Jaffe D.B."/>
            <person name="Butler J."/>
            <person name="Alvarez P."/>
            <person name="Gnerre S."/>
            <person name="Grabherr M."/>
            <person name="Kleber M."/>
            <person name="Mauceli E.W."/>
            <person name="Brockman W."/>
            <person name="Rounsley S."/>
            <person name="Young S.K."/>
            <person name="LaButti K."/>
            <person name="Pushparaj V."/>
            <person name="DeCaprio D."/>
            <person name="Crawford M."/>
            <person name="Koehrsen M."/>
            <person name="Engels R."/>
            <person name="Montgomery P."/>
            <person name="Pearson M."/>
            <person name="Howarth C."/>
            <person name="Larson L."/>
            <person name="Luoma S."/>
            <person name="White J."/>
            <person name="Alvarado L."/>
            <person name="Kodira C.D."/>
            <person name="Zeng Q."/>
            <person name="Oleary S."/>
            <person name="Yandava C."/>
            <person name="Denning D.W."/>
            <person name="Nierman W.C."/>
            <person name="Milne T."/>
            <person name="Madden K."/>
        </authorList>
    </citation>
    <scope>NUCLEOTIDE SEQUENCE [LARGE SCALE GENOMIC DNA]</scope>
    <source>
        <strain evidence="2">NIH 2624 / FGSC A1156</strain>
    </source>
</reference>
<dbReference type="EMBL" id="CH476601">
    <property type="protein sequence ID" value="EAU33400.1"/>
    <property type="molecule type" value="Genomic_DNA"/>
</dbReference>
<organism evidence="1 2">
    <name type="scientific">Aspergillus terreus (strain NIH 2624 / FGSC A1156)</name>
    <dbReference type="NCBI Taxonomy" id="341663"/>
    <lineage>
        <taxon>Eukaryota</taxon>
        <taxon>Fungi</taxon>
        <taxon>Dikarya</taxon>
        <taxon>Ascomycota</taxon>
        <taxon>Pezizomycotina</taxon>
        <taxon>Eurotiomycetes</taxon>
        <taxon>Eurotiomycetidae</taxon>
        <taxon>Eurotiales</taxon>
        <taxon>Aspergillaceae</taxon>
        <taxon>Aspergillus</taxon>
        <taxon>Aspergillus subgen. Circumdati</taxon>
    </lineage>
</organism>
<dbReference type="HOGENOM" id="CLU_2196401_0_0_1"/>
<evidence type="ECO:0000313" key="1">
    <source>
        <dbReference type="EMBL" id="EAU33400.1"/>
    </source>
</evidence>
<proteinExistence type="predicted"/>
<dbReference type="RefSeq" id="XP_001214817.1">
    <property type="nucleotide sequence ID" value="XM_001214817.1"/>
</dbReference>
<sequence length="108" mass="12180">MGDSHAQIPVPPRPSLVDVVELRQVEFPLPAADEAWHRLGKAHTSQPIAFEAYTRERGIYEKTAHAAGLRHLRWLSAKAPDDPELDYTDLLRCPPLAAFEVFRPQESL</sequence>
<name>Q0CKZ5_ASPTN</name>
<dbReference type="Proteomes" id="UP000007963">
    <property type="component" value="Unassembled WGS sequence"/>
</dbReference>
<accession>Q0CKZ5</accession>
<protein>
    <submittedName>
        <fullName evidence="1">Uncharacterized protein</fullName>
    </submittedName>
</protein>
<dbReference type="OrthoDB" id="3647at2759"/>